<evidence type="ECO:0000313" key="7">
    <source>
        <dbReference type="EMBL" id="OQP65372.1"/>
    </source>
</evidence>
<evidence type="ECO:0000259" key="6">
    <source>
        <dbReference type="Pfam" id="PF07291"/>
    </source>
</evidence>
<evidence type="ECO:0000256" key="4">
    <source>
        <dbReference type="ARBA" id="ARBA00023136"/>
    </source>
</evidence>
<dbReference type="GO" id="GO:0030416">
    <property type="term" value="P:methylamine metabolic process"/>
    <property type="evidence" value="ECO:0007669"/>
    <property type="project" value="InterPro"/>
</dbReference>
<dbReference type="Pfam" id="PF07291">
    <property type="entry name" value="MauE"/>
    <property type="match status" value="1"/>
</dbReference>
<keyword evidence="8" id="KW-1185">Reference proteome</keyword>
<comment type="subcellular location">
    <subcellularLocation>
        <location evidence="1">Membrane</location>
        <topology evidence="1">Multi-pass membrane protein</topology>
    </subcellularLocation>
</comment>
<dbReference type="AlphaFoldDB" id="A0A1V9G475"/>
<sequence length="154" mass="17477">MKPSKLNTFTEAITILFVILFLYTGISKLMDYTVFKEQIATSPILAPVSRWIAAALPWMEFAIVILLAIPKWRLKGLYASFIIMILFTGYIISMLTFNKDIPCSCGGVIELLSWNQHIIFNTVFILLAAIAIAIEKRINNDKKRTMAFITEPNN</sequence>
<dbReference type="STRING" id="1703345.A3860_17040"/>
<feature type="transmembrane region" description="Helical" evidence="5">
    <location>
        <begin position="117"/>
        <end position="134"/>
    </location>
</feature>
<evidence type="ECO:0000256" key="2">
    <source>
        <dbReference type="ARBA" id="ARBA00022692"/>
    </source>
</evidence>
<keyword evidence="4 5" id="KW-0472">Membrane</keyword>
<dbReference type="Proteomes" id="UP000192796">
    <property type="component" value="Unassembled WGS sequence"/>
</dbReference>
<dbReference type="EMBL" id="LVYD01000024">
    <property type="protein sequence ID" value="OQP65372.1"/>
    <property type="molecule type" value="Genomic_DNA"/>
</dbReference>
<dbReference type="GO" id="GO:0016020">
    <property type="term" value="C:membrane"/>
    <property type="evidence" value="ECO:0007669"/>
    <property type="project" value="UniProtKB-SubCell"/>
</dbReference>
<proteinExistence type="predicted"/>
<protein>
    <recommendedName>
        <fullName evidence="6">Methylamine utilisation protein MauE domain-containing protein</fullName>
    </recommendedName>
</protein>
<reference evidence="7 8" key="1">
    <citation type="submission" date="2016-03" db="EMBL/GenBank/DDBJ databases">
        <title>Niastella vici sp. nov., isolated from farmland soil.</title>
        <authorList>
            <person name="Chen L."/>
            <person name="Wang D."/>
            <person name="Yang S."/>
            <person name="Wang G."/>
        </authorList>
    </citation>
    <scope>NUCLEOTIDE SEQUENCE [LARGE SCALE GENOMIC DNA]</scope>
    <source>
        <strain evidence="7 8">DJ57</strain>
    </source>
</reference>
<keyword evidence="3 5" id="KW-1133">Transmembrane helix</keyword>
<organism evidence="7 8">
    <name type="scientific">Niastella vici</name>
    <dbReference type="NCBI Taxonomy" id="1703345"/>
    <lineage>
        <taxon>Bacteria</taxon>
        <taxon>Pseudomonadati</taxon>
        <taxon>Bacteroidota</taxon>
        <taxon>Chitinophagia</taxon>
        <taxon>Chitinophagales</taxon>
        <taxon>Chitinophagaceae</taxon>
        <taxon>Niastella</taxon>
    </lineage>
</organism>
<dbReference type="RefSeq" id="WP_081146142.1">
    <property type="nucleotide sequence ID" value="NZ_LVYD01000024.1"/>
</dbReference>
<accession>A0A1V9G475</accession>
<evidence type="ECO:0000256" key="3">
    <source>
        <dbReference type="ARBA" id="ARBA00022989"/>
    </source>
</evidence>
<comment type="caution">
    <text evidence="7">The sequence shown here is derived from an EMBL/GenBank/DDBJ whole genome shotgun (WGS) entry which is preliminary data.</text>
</comment>
<evidence type="ECO:0000256" key="5">
    <source>
        <dbReference type="SAM" id="Phobius"/>
    </source>
</evidence>
<evidence type="ECO:0000256" key="1">
    <source>
        <dbReference type="ARBA" id="ARBA00004141"/>
    </source>
</evidence>
<keyword evidence="2 5" id="KW-0812">Transmembrane</keyword>
<feature type="transmembrane region" description="Helical" evidence="5">
    <location>
        <begin position="76"/>
        <end position="97"/>
    </location>
</feature>
<name>A0A1V9G475_9BACT</name>
<feature type="transmembrane region" description="Helical" evidence="5">
    <location>
        <begin position="12"/>
        <end position="30"/>
    </location>
</feature>
<dbReference type="InterPro" id="IPR009908">
    <property type="entry name" value="Methylamine_util_MauE"/>
</dbReference>
<gene>
    <name evidence="7" type="ORF">A3860_17040</name>
</gene>
<feature type="transmembrane region" description="Helical" evidence="5">
    <location>
        <begin position="50"/>
        <end position="69"/>
    </location>
</feature>
<feature type="domain" description="Methylamine utilisation protein MauE" evidence="6">
    <location>
        <begin position="8"/>
        <end position="133"/>
    </location>
</feature>
<dbReference type="OrthoDB" id="680026at2"/>
<evidence type="ECO:0000313" key="8">
    <source>
        <dbReference type="Proteomes" id="UP000192796"/>
    </source>
</evidence>